<evidence type="ECO:0000313" key="3">
    <source>
        <dbReference type="EMBL" id="CAL5041323.1"/>
    </source>
</evidence>
<dbReference type="Proteomes" id="UP001497457">
    <property type="component" value="Chromosome 34rd"/>
</dbReference>
<protein>
    <submittedName>
        <fullName evidence="2">Uncharacterized protein</fullName>
    </submittedName>
</protein>
<evidence type="ECO:0000313" key="2">
    <source>
        <dbReference type="EMBL" id="CAL5040016.1"/>
    </source>
</evidence>
<gene>
    <name evidence="2" type="ORF">URODEC1_LOCUS85852</name>
    <name evidence="3" type="ORF">URODEC1_LOCUS86604</name>
</gene>
<dbReference type="AlphaFoldDB" id="A0ABC9DJT4"/>
<feature type="compositionally biased region" description="Low complexity" evidence="1">
    <location>
        <begin position="100"/>
        <end position="110"/>
    </location>
</feature>
<dbReference type="Proteomes" id="UP001497457">
    <property type="component" value="Chromosome 33rd"/>
</dbReference>
<evidence type="ECO:0000256" key="1">
    <source>
        <dbReference type="SAM" id="MobiDB-lite"/>
    </source>
</evidence>
<name>A0ABC9DJT4_9POAL</name>
<reference evidence="2" key="1">
    <citation type="submission" date="2024-10" db="EMBL/GenBank/DDBJ databases">
        <authorList>
            <person name="Ryan C."/>
        </authorList>
    </citation>
    <scope>NUCLEOTIDE SEQUENCE [LARGE SCALE GENOMIC DNA]</scope>
</reference>
<feature type="region of interest" description="Disordered" evidence="1">
    <location>
        <begin position="88"/>
        <end position="110"/>
    </location>
</feature>
<sequence length="110" mass="10988">MTKQSSAVAAVGVPVAEEAAAGGRGVAVEATTEEQARAIISMAKKAVEEAAAKAKIRGDGTAATAGEPSSLKRSLECFLEGRKNKAAASAATSRRRSLDSSHAASASSSN</sequence>
<keyword evidence="4" id="KW-1185">Reference proteome</keyword>
<organism evidence="2 4">
    <name type="scientific">Urochloa decumbens</name>
    <dbReference type="NCBI Taxonomy" id="240449"/>
    <lineage>
        <taxon>Eukaryota</taxon>
        <taxon>Viridiplantae</taxon>
        <taxon>Streptophyta</taxon>
        <taxon>Embryophyta</taxon>
        <taxon>Tracheophyta</taxon>
        <taxon>Spermatophyta</taxon>
        <taxon>Magnoliopsida</taxon>
        <taxon>Liliopsida</taxon>
        <taxon>Poales</taxon>
        <taxon>Poaceae</taxon>
        <taxon>PACMAD clade</taxon>
        <taxon>Panicoideae</taxon>
        <taxon>Panicodae</taxon>
        <taxon>Paniceae</taxon>
        <taxon>Melinidinae</taxon>
        <taxon>Urochloa</taxon>
    </lineage>
</organism>
<evidence type="ECO:0000313" key="4">
    <source>
        <dbReference type="Proteomes" id="UP001497457"/>
    </source>
</evidence>
<accession>A0ABC9DJT4</accession>
<dbReference type="EMBL" id="OZ075143">
    <property type="protein sequence ID" value="CAL5040016.1"/>
    <property type="molecule type" value="Genomic_DNA"/>
</dbReference>
<dbReference type="EMBL" id="OZ075144">
    <property type="protein sequence ID" value="CAL5041323.1"/>
    <property type="molecule type" value="Genomic_DNA"/>
</dbReference>
<proteinExistence type="predicted"/>